<dbReference type="EMBL" id="UINC01116114">
    <property type="protein sequence ID" value="SVC87629.1"/>
    <property type="molecule type" value="Genomic_DNA"/>
</dbReference>
<dbReference type="Pfam" id="PF07494">
    <property type="entry name" value="Reg_prop"/>
    <property type="match status" value="1"/>
</dbReference>
<proteinExistence type="predicted"/>
<protein>
    <submittedName>
        <fullName evidence="1">Uncharacterized protein</fullName>
    </submittedName>
</protein>
<evidence type="ECO:0000313" key="1">
    <source>
        <dbReference type="EMBL" id="SVC87629.1"/>
    </source>
</evidence>
<gene>
    <name evidence="1" type="ORF">METZ01_LOCUS340483</name>
</gene>
<dbReference type="InterPro" id="IPR011110">
    <property type="entry name" value="Reg_prop"/>
</dbReference>
<name>A0A382QQ31_9ZZZZ</name>
<sequence length="101" mass="11315">MIRRPAYRTPARCAAFLFACIWCLQTPSDAAKLKFEHAFDIGGDPSFAITQDSDGFLWFGSFSRAWFAMTAPASNSSRKDPVARIHTYPHPSPLFLRTVDS</sequence>
<dbReference type="AlphaFoldDB" id="A0A382QQ31"/>
<organism evidence="1">
    <name type="scientific">marine metagenome</name>
    <dbReference type="NCBI Taxonomy" id="408172"/>
    <lineage>
        <taxon>unclassified sequences</taxon>
        <taxon>metagenomes</taxon>
        <taxon>ecological metagenomes</taxon>
    </lineage>
</organism>
<reference evidence="1" key="1">
    <citation type="submission" date="2018-05" db="EMBL/GenBank/DDBJ databases">
        <authorList>
            <person name="Lanie J.A."/>
            <person name="Ng W.-L."/>
            <person name="Kazmierczak K.M."/>
            <person name="Andrzejewski T.M."/>
            <person name="Davidsen T.M."/>
            <person name="Wayne K.J."/>
            <person name="Tettelin H."/>
            <person name="Glass J.I."/>
            <person name="Rusch D."/>
            <person name="Podicherti R."/>
            <person name="Tsui H.-C.T."/>
            <person name="Winkler M.E."/>
        </authorList>
    </citation>
    <scope>NUCLEOTIDE SEQUENCE</scope>
</reference>
<accession>A0A382QQ31</accession>